<keyword evidence="3 12" id="KW-0378">Hydrolase</keyword>
<proteinExistence type="inferred from homology"/>
<dbReference type="InterPro" id="IPR000212">
    <property type="entry name" value="DNA_helicase_UvrD/REP"/>
</dbReference>
<feature type="domain" description="UvrD-like helicase ATP-binding" evidence="13">
    <location>
        <begin position="7"/>
        <end position="275"/>
    </location>
</feature>
<dbReference type="PROSITE" id="PS51198">
    <property type="entry name" value="UVRD_HELICASE_ATP_BIND"/>
    <property type="match status" value="1"/>
</dbReference>
<dbReference type="PANTHER" id="PTHR11070">
    <property type="entry name" value="UVRD / RECB / PCRA DNA HELICASE FAMILY MEMBER"/>
    <property type="match status" value="1"/>
</dbReference>
<feature type="binding site" evidence="12">
    <location>
        <begin position="28"/>
        <end position="35"/>
    </location>
    <ligand>
        <name>ATP</name>
        <dbReference type="ChEBI" id="CHEBI:30616"/>
    </ligand>
</feature>
<dbReference type="AlphaFoldDB" id="A0A9D9HGP7"/>
<keyword evidence="6" id="KW-0238">DNA-binding</keyword>
<dbReference type="Gene3D" id="3.40.50.300">
    <property type="entry name" value="P-loop containing nucleotide triphosphate hydrolases"/>
    <property type="match status" value="2"/>
</dbReference>
<dbReference type="GO" id="GO:0005524">
    <property type="term" value="F:ATP binding"/>
    <property type="evidence" value="ECO:0007669"/>
    <property type="project" value="UniProtKB-UniRule"/>
</dbReference>
<dbReference type="GO" id="GO:0016787">
    <property type="term" value="F:hydrolase activity"/>
    <property type="evidence" value="ECO:0007669"/>
    <property type="project" value="UniProtKB-UniRule"/>
</dbReference>
<evidence type="ECO:0000313" key="16">
    <source>
        <dbReference type="Proteomes" id="UP000823616"/>
    </source>
</evidence>
<keyword evidence="5 12" id="KW-0067">ATP-binding</keyword>
<evidence type="ECO:0000256" key="4">
    <source>
        <dbReference type="ARBA" id="ARBA00022806"/>
    </source>
</evidence>
<gene>
    <name evidence="15" type="ORF">IAA96_04175</name>
</gene>
<comment type="similarity">
    <text evidence="1">Belongs to the helicase family. UvrD subfamily.</text>
</comment>
<keyword evidence="2 12" id="KW-0547">Nucleotide-binding</keyword>
<name>A0A9D9HGP7_9SPIR</name>
<dbReference type="InterPro" id="IPR013986">
    <property type="entry name" value="DExx_box_DNA_helicase_dom_sf"/>
</dbReference>
<evidence type="ECO:0000259" key="14">
    <source>
        <dbReference type="PROSITE" id="PS51217"/>
    </source>
</evidence>
<feature type="domain" description="UvrD-like helicase C-terminal" evidence="14">
    <location>
        <begin position="276"/>
        <end position="559"/>
    </location>
</feature>
<evidence type="ECO:0000313" key="15">
    <source>
        <dbReference type="EMBL" id="MBO8450284.1"/>
    </source>
</evidence>
<protein>
    <recommendedName>
        <fullName evidence="9">DNA 3'-5' helicase</fullName>
        <ecNumber evidence="9">5.6.2.4</ecNumber>
    </recommendedName>
    <alternativeName>
        <fullName evidence="10">DNA 3'-5' helicase II</fullName>
    </alternativeName>
</protein>
<comment type="catalytic activity">
    <reaction evidence="11">
        <text>ATP + H2O = ADP + phosphate + H(+)</text>
        <dbReference type="Rhea" id="RHEA:13065"/>
        <dbReference type="ChEBI" id="CHEBI:15377"/>
        <dbReference type="ChEBI" id="CHEBI:15378"/>
        <dbReference type="ChEBI" id="CHEBI:30616"/>
        <dbReference type="ChEBI" id="CHEBI:43474"/>
        <dbReference type="ChEBI" id="CHEBI:456216"/>
        <dbReference type="EC" id="5.6.2.4"/>
    </reaction>
</comment>
<accession>A0A9D9HGP7</accession>
<evidence type="ECO:0000256" key="5">
    <source>
        <dbReference type="ARBA" id="ARBA00022840"/>
    </source>
</evidence>
<keyword evidence="7" id="KW-0413">Isomerase</keyword>
<dbReference type="GO" id="GO:0003677">
    <property type="term" value="F:DNA binding"/>
    <property type="evidence" value="ECO:0007669"/>
    <property type="project" value="UniProtKB-KW"/>
</dbReference>
<evidence type="ECO:0000256" key="6">
    <source>
        <dbReference type="ARBA" id="ARBA00023125"/>
    </source>
</evidence>
<dbReference type="GO" id="GO:0033202">
    <property type="term" value="C:DNA helicase complex"/>
    <property type="evidence" value="ECO:0007669"/>
    <property type="project" value="TreeGrafter"/>
</dbReference>
<reference evidence="15" key="1">
    <citation type="submission" date="2020-10" db="EMBL/GenBank/DDBJ databases">
        <authorList>
            <person name="Gilroy R."/>
        </authorList>
    </citation>
    <scope>NUCLEOTIDE SEQUENCE</scope>
    <source>
        <strain evidence="15">B3-4054</strain>
    </source>
</reference>
<dbReference type="EMBL" id="JADIMS010000067">
    <property type="protein sequence ID" value="MBO8450284.1"/>
    <property type="molecule type" value="Genomic_DNA"/>
</dbReference>
<organism evidence="15 16">
    <name type="scientific">Candidatus Avitreponema avistercoris</name>
    <dbReference type="NCBI Taxonomy" id="2840705"/>
    <lineage>
        <taxon>Bacteria</taxon>
        <taxon>Pseudomonadati</taxon>
        <taxon>Spirochaetota</taxon>
        <taxon>Spirochaetia</taxon>
        <taxon>Spirochaetales</taxon>
        <taxon>Candidatus Avitreponema</taxon>
    </lineage>
</organism>
<evidence type="ECO:0000256" key="3">
    <source>
        <dbReference type="ARBA" id="ARBA00022801"/>
    </source>
</evidence>
<dbReference type="CDD" id="cd18807">
    <property type="entry name" value="SF1_C_UvrD"/>
    <property type="match status" value="1"/>
</dbReference>
<evidence type="ECO:0000256" key="9">
    <source>
        <dbReference type="ARBA" id="ARBA00034808"/>
    </source>
</evidence>
<reference evidence="15" key="2">
    <citation type="journal article" date="2021" name="PeerJ">
        <title>Extensive microbial diversity within the chicken gut microbiome revealed by metagenomics and culture.</title>
        <authorList>
            <person name="Gilroy R."/>
            <person name="Ravi A."/>
            <person name="Getino M."/>
            <person name="Pursley I."/>
            <person name="Horton D.L."/>
            <person name="Alikhan N.F."/>
            <person name="Baker D."/>
            <person name="Gharbi K."/>
            <person name="Hall N."/>
            <person name="Watson M."/>
            <person name="Adriaenssens E.M."/>
            <person name="Foster-Nyarko E."/>
            <person name="Jarju S."/>
            <person name="Secka A."/>
            <person name="Antonio M."/>
            <person name="Oren A."/>
            <person name="Chaudhuri R.R."/>
            <person name="La Ragione R."/>
            <person name="Hildebrand F."/>
            <person name="Pallen M.J."/>
        </authorList>
    </citation>
    <scope>NUCLEOTIDE SEQUENCE</scope>
    <source>
        <strain evidence="15">B3-4054</strain>
    </source>
</reference>
<dbReference type="InterPro" id="IPR014017">
    <property type="entry name" value="DNA_helicase_UvrD-like_C"/>
</dbReference>
<dbReference type="InterPro" id="IPR014016">
    <property type="entry name" value="UvrD-like_ATP-bd"/>
</dbReference>
<dbReference type="Pfam" id="PF13361">
    <property type="entry name" value="UvrD_C"/>
    <property type="match status" value="1"/>
</dbReference>
<dbReference type="GO" id="GO:0000725">
    <property type="term" value="P:recombinational repair"/>
    <property type="evidence" value="ECO:0007669"/>
    <property type="project" value="TreeGrafter"/>
</dbReference>
<dbReference type="GO" id="GO:0005829">
    <property type="term" value="C:cytosol"/>
    <property type="evidence" value="ECO:0007669"/>
    <property type="project" value="TreeGrafter"/>
</dbReference>
<dbReference type="CDD" id="cd17932">
    <property type="entry name" value="DEXQc_UvrD"/>
    <property type="match status" value="1"/>
</dbReference>
<evidence type="ECO:0000256" key="2">
    <source>
        <dbReference type="ARBA" id="ARBA00022741"/>
    </source>
</evidence>
<dbReference type="PROSITE" id="PS51217">
    <property type="entry name" value="UVRD_HELICASE_CTER"/>
    <property type="match status" value="1"/>
</dbReference>
<dbReference type="SUPFAM" id="SSF52540">
    <property type="entry name" value="P-loop containing nucleoside triphosphate hydrolases"/>
    <property type="match status" value="1"/>
</dbReference>
<evidence type="ECO:0000256" key="8">
    <source>
        <dbReference type="ARBA" id="ARBA00034617"/>
    </source>
</evidence>
<dbReference type="InterPro" id="IPR027417">
    <property type="entry name" value="P-loop_NTPase"/>
</dbReference>
<keyword evidence="4 12" id="KW-0347">Helicase</keyword>
<comment type="catalytic activity">
    <reaction evidence="8">
        <text>Couples ATP hydrolysis with the unwinding of duplex DNA by translocating in the 3'-5' direction.</text>
        <dbReference type="EC" id="5.6.2.4"/>
    </reaction>
</comment>
<comment type="caution">
    <text evidence="15">The sequence shown here is derived from an EMBL/GenBank/DDBJ whole genome shotgun (WGS) entry which is preliminary data.</text>
</comment>
<dbReference type="GO" id="GO:0043138">
    <property type="term" value="F:3'-5' DNA helicase activity"/>
    <property type="evidence" value="ECO:0007669"/>
    <property type="project" value="UniProtKB-EC"/>
</dbReference>
<evidence type="ECO:0000256" key="11">
    <source>
        <dbReference type="ARBA" id="ARBA00048988"/>
    </source>
</evidence>
<dbReference type="Proteomes" id="UP000823616">
    <property type="component" value="Unassembled WGS sequence"/>
</dbReference>
<dbReference type="Gene3D" id="1.10.10.160">
    <property type="match status" value="1"/>
</dbReference>
<evidence type="ECO:0000259" key="13">
    <source>
        <dbReference type="PROSITE" id="PS51198"/>
    </source>
</evidence>
<sequence length="674" mass="76646">MNLDYKGTLNPAQYEAVSTIHGQVLIIAGAGSGKTRVITHRIAYMLDSGIPQSQILALTFTNKAAREMESRVKELTGKKLQALTVSTFHSFGVRIIRENARFLSRRENFSIYDETDKAQLIKETGRELGFTVDAMDVYGISTLFSGLKSGIKEWGSSTDRYRTLFAEYEKGLEVYNAVDFDDLILLPVRLFREHPEIREKYRSRFRYIMVDEFQDTSMQQYELMHLLAGENVCVVGDDDQSIYSWRGADFENIRKFERDFPARKEIKLEQNYRSTGTILAAANGVISHNVNRKQKALWSGEGSGKPVEIFMPDDERKEAEFIADSILSLKAKEKLAFSDFGVLMRTNNLSRAIEEEFLERNIPYSMSGGTSFFQRKEIKDVISYLRVIANPDDDINLLRILNTPKRGIGRKAVEEISAQADAAGTSIWQAFQALTERQNLLFPEKSGSAAGEFLELIRRQRAEMLSGKDLANKVRKLVDEIDYWSYLVQEYRKNEKAARFKFLNIESLISSISVWEKDPDNFRTSLYDYLNRITLMSRDSLEDENAGKVNLMTIHAAKGLEFPVVFIAGAEDGLIPHARSLEEGEGNLEEERRLFYVAITRARSKLYISSCRSRKKGGTPAECLPSPFLKEIPAGIVEYHEPEARLETEEAVDILAKMRARFGRPQSGHCSGEK</sequence>
<dbReference type="Pfam" id="PF00580">
    <property type="entry name" value="UvrD-helicase"/>
    <property type="match status" value="1"/>
</dbReference>
<evidence type="ECO:0000256" key="12">
    <source>
        <dbReference type="PROSITE-ProRule" id="PRU00560"/>
    </source>
</evidence>
<dbReference type="EC" id="5.6.2.4" evidence="9"/>
<evidence type="ECO:0000256" key="7">
    <source>
        <dbReference type="ARBA" id="ARBA00023235"/>
    </source>
</evidence>
<evidence type="ECO:0000256" key="10">
    <source>
        <dbReference type="ARBA" id="ARBA00034923"/>
    </source>
</evidence>
<dbReference type="PANTHER" id="PTHR11070:SF2">
    <property type="entry name" value="ATP-DEPENDENT DNA HELICASE SRS2"/>
    <property type="match status" value="1"/>
</dbReference>
<evidence type="ECO:0000256" key="1">
    <source>
        <dbReference type="ARBA" id="ARBA00009922"/>
    </source>
</evidence>
<dbReference type="Gene3D" id="1.10.486.10">
    <property type="entry name" value="PCRA, domain 4"/>
    <property type="match status" value="1"/>
</dbReference>